<protein>
    <submittedName>
        <fullName evidence="1">Uncharacterized protein</fullName>
    </submittedName>
</protein>
<proteinExistence type="predicted"/>
<sequence length="41" mass="4880">MCTVDNTCQLLMDNKSIQQIKRLYYEQSESNYFSPVVLMMN</sequence>
<dbReference type="AlphaFoldDB" id="K7YNV4"/>
<dbReference type="Proteomes" id="UP000010077">
    <property type="component" value="Chromosome"/>
</dbReference>
<organism evidence="1 2">
    <name type="scientific">Candidatus Endolissoclinum faulkneri L2</name>
    <dbReference type="NCBI Taxonomy" id="1193729"/>
    <lineage>
        <taxon>Bacteria</taxon>
        <taxon>Pseudomonadati</taxon>
        <taxon>Pseudomonadota</taxon>
        <taxon>Alphaproteobacteria</taxon>
        <taxon>Rhodospirillales</taxon>
        <taxon>Rhodospirillaceae</taxon>
        <taxon>Candidatus Endolissoclinum</taxon>
    </lineage>
</organism>
<name>K7YNV4_9PROT</name>
<keyword evidence="2" id="KW-1185">Reference proteome</keyword>
<gene>
    <name evidence="1" type="ORF">A1OE_81</name>
</gene>
<dbReference type="EMBL" id="CP003539">
    <property type="protein sequence ID" value="AFX98294.1"/>
    <property type="molecule type" value="Genomic_DNA"/>
</dbReference>
<dbReference type="HOGENOM" id="CLU_3267235_0_0_5"/>
<reference evidence="1 2" key="1">
    <citation type="journal article" date="2012" name="Proc. Natl. Acad. Sci. U.S.A.">
        <title>Genome streamlining and chemical defense in a coral reef symbiosis.</title>
        <authorList>
            <person name="Kwan J.C."/>
            <person name="Donia M.S."/>
            <person name="Han A.W."/>
            <person name="Hirose E."/>
            <person name="Haygood M.G."/>
            <person name="Schmidt E.W."/>
        </authorList>
    </citation>
    <scope>NUCLEOTIDE SEQUENCE [LARGE SCALE GENOMIC DNA]</scope>
    <source>
        <strain evidence="1 2">L2</strain>
    </source>
</reference>
<dbReference type="STRING" id="1193729.A1OE_81"/>
<evidence type="ECO:0000313" key="1">
    <source>
        <dbReference type="EMBL" id="AFX98294.1"/>
    </source>
</evidence>
<accession>K7YNV4</accession>
<dbReference type="KEGG" id="thal:A1OE_81"/>
<evidence type="ECO:0000313" key="2">
    <source>
        <dbReference type="Proteomes" id="UP000010077"/>
    </source>
</evidence>